<accession>A0AB37VEB4</accession>
<evidence type="ECO:0000313" key="2">
    <source>
        <dbReference type="Proteomes" id="UP000289016"/>
    </source>
</evidence>
<dbReference type="AlphaFoldDB" id="A0AB37VEB4"/>
<comment type="caution">
    <text evidence="1">The sequence shown here is derived from an EMBL/GenBank/DDBJ whole genome shotgun (WGS) entry which is preliminary data.</text>
</comment>
<proteinExistence type="predicted"/>
<sequence length="78" mass="8890">MPIFEIAFLTSVKTGNFLVTLFIFSISRIREKCLLLRNSIFLRAYSGTGSLNGRYKKPADARVEWEGHCMEDIAEIFG</sequence>
<dbReference type="Proteomes" id="UP000289016">
    <property type="component" value="Unassembled WGS sequence"/>
</dbReference>
<evidence type="ECO:0000313" key="1">
    <source>
        <dbReference type="EMBL" id="RWT76069.1"/>
    </source>
</evidence>
<dbReference type="EMBL" id="QKPI01000047">
    <property type="protein sequence ID" value="RWT76069.1"/>
    <property type="molecule type" value="Genomic_DNA"/>
</dbReference>
<protein>
    <submittedName>
        <fullName evidence="1">Uncharacterized protein</fullName>
    </submittedName>
</protein>
<name>A0AB37VEB4_ENTCL</name>
<organism evidence="1 2">
    <name type="scientific">Enterobacter cloacae</name>
    <dbReference type="NCBI Taxonomy" id="550"/>
    <lineage>
        <taxon>Bacteria</taxon>
        <taxon>Pseudomonadati</taxon>
        <taxon>Pseudomonadota</taxon>
        <taxon>Gammaproteobacteria</taxon>
        <taxon>Enterobacterales</taxon>
        <taxon>Enterobacteriaceae</taxon>
        <taxon>Enterobacter</taxon>
        <taxon>Enterobacter cloacae complex</taxon>
    </lineage>
</organism>
<gene>
    <name evidence="1" type="ORF">DN595_18135</name>
</gene>
<reference evidence="1 2" key="1">
    <citation type="submission" date="2018-06" db="EMBL/GenBank/DDBJ databases">
        <title>Carbapenemase-producing Enterobacteriaceae present in wastewater treatment plant effluent and nearby surface waters in the US.</title>
        <authorList>
            <person name="Mathys D.A."/>
            <person name="Mollenkopf D.F."/>
            <person name="Feicht S.M."/>
            <person name="Adams R.J."/>
            <person name="Albers A.L."/>
            <person name="Grooters S.V."/>
            <person name="Stuever D.M."/>
            <person name="Daniels J.B."/>
            <person name="Wittum T.E."/>
        </authorList>
    </citation>
    <scope>NUCLEOTIDE SEQUENCE [LARGE SCALE GENOMIC DNA]</scope>
    <source>
        <strain evidence="1 2">GEO_23_Down_A</strain>
    </source>
</reference>